<dbReference type="Pfam" id="PF25597">
    <property type="entry name" value="SH3_retrovirus"/>
    <property type="match status" value="1"/>
</dbReference>
<feature type="domain" description="PNPLA" evidence="10">
    <location>
        <begin position="23"/>
        <end position="228"/>
    </location>
</feature>
<protein>
    <recommendedName>
        <fullName evidence="7">Patatin</fullName>
        <ecNumber evidence="7">3.1.1.-</ecNumber>
    </recommendedName>
</protein>
<dbReference type="Pfam" id="PF07727">
    <property type="entry name" value="RVT_2"/>
    <property type="match status" value="1"/>
</dbReference>
<dbReference type="SUPFAM" id="SSF52151">
    <property type="entry name" value="FabD/lysophospholipase-like"/>
    <property type="match status" value="1"/>
</dbReference>
<evidence type="ECO:0000256" key="6">
    <source>
        <dbReference type="PROSITE-ProRule" id="PRU01161"/>
    </source>
</evidence>
<evidence type="ECO:0000256" key="1">
    <source>
        <dbReference type="ARBA" id="ARBA00010240"/>
    </source>
</evidence>
<comment type="domain">
    <text evidence="7">The nitrogen atoms of the two glycine residues in the GGXR motif define the oxyanion hole, and stabilize the oxyanion that forms during the nucleophilic attack by the catalytic serine during substrate cleavage.</text>
</comment>
<feature type="active site" description="Proton acceptor" evidence="6">
    <location>
        <position position="215"/>
    </location>
</feature>
<dbReference type="InterPro" id="IPR043502">
    <property type="entry name" value="DNA/RNA_pol_sf"/>
</dbReference>
<dbReference type="AlphaFoldDB" id="A0A2N9F513"/>
<evidence type="ECO:0000256" key="2">
    <source>
        <dbReference type="ARBA" id="ARBA00022801"/>
    </source>
</evidence>
<comment type="similarity">
    <text evidence="1 7">Belongs to the patatin family.</text>
</comment>
<feature type="short sequence motif" description="GXSXG" evidence="6">
    <location>
        <begin position="65"/>
        <end position="69"/>
    </location>
</feature>
<gene>
    <name evidence="11" type="ORF">FSB_LOCUS10090</name>
</gene>
<dbReference type="EMBL" id="OIVN01000563">
    <property type="protein sequence ID" value="SPC82208.1"/>
    <property type="molecule type" value="Genomic_DNA"/>
</dbReference>
<dbReference type="InterPro" id="IPR013103">
    <property type="entry name" value="RVT_2"/>
</dbReference>
<feature type="domain" description="Integrase catalytic" evidence="9">
    <location>
        <begin position="286"/>
        <end position="487"/>
    </location>
</feature>
<keyword evidence="2 6" id="KW-0378">Hydrolase</keyword>
<dbReference type="GO" id="GO:0047372">
    <property type="term" value="F:monoacylglycerol lipase activity"/>
    <property type="evidence" value="ECO:0007669"/>
    <property type="project" value="TreeGrafter"/>
</dbReference>
<evidence type="ECO:0000256" key="7">
    <source>
        <dbReference type="RuleBase" id="RU361262"/>
    </source>
</evidence>
<dbReference type="CDD" id="cd07214">
    <property type="entry name" value="Pat17_isozyme_like"/>
    <property type="match status" value="1"/>
</dbReference>
<dbReference type="Gene3D" id="3.40.1090.10">
    <property type="entry name" value="Cytosolic phospholipase A2 catalytic domain"/>
    <property type="match status" value="1"/>
</dbReference>
<sequence length="1026" mass="115375">MEKTRSSSFQIQPPTYGKLITILSIDGGGVRGIIPATILEFLESKLQELDGEDARLADYFDVIAGTSTGGLVTAMLTAPDANNRPVFAAKDIKPFYLDHCPKIFPQNKSIFGSIENIFRGPKYDGKYLHWIVNEKLGETRLGSTLTNVVIPTFDIKNLQPTIFSSYELLGKTDCPLNARLSDICIGTSAAPTYLPAYHFKNQINEGELREFNLVDGGVAANNPALVALNQVTKQVIEDNQDFFPIQPMDYRRFLVISLGTGSAKKEQLYDAEMAAKWGTLGWLLHDDSTPLVDVFTQASADMVDFHISVVFRALHSEENYLRIQDDTLTGTEASVDISTKENLEKLVHIGESLLKKPVSRVNLETGQAQQIQNGGTNEDALINQYNAQVQVLRSDNGGEYLSFEFQQYLEAHGTIHQTTCSNTPQQNEVADQKNRHLLEVVRASLIEAHMSLSYWGEAITSASYLINRVPSSTIDFRTPSQALTEAVVAPAVPNLPPHVFGYAAYQKGYRCYHPPTHQMFVTSDEFFHEDSMYFSFEPELQREYEEEVQTLDYDVHISHEPELSEPSNQDVSELDLSGITLEQSGDEHPKTEVVKNAFLHGELKKSLYGLKQSPRPWFGKFTKSMKAFGYHQRNNPKEKKALQIYLSREFKMKDLGHLKFFLGIKMSRSDKGIFLSQRKYALDLLQETGTSACQPADTPMEEGLKLCIESDQVPVDKVRYQRLVGRLMYLAHTRTDLVYALSIVSQFLHNPREQHMNAVIRILRYLKSAPGKGILFTKNVNYQSVDAYTDADWAGAVDDRQSNSGYFTFIEGNLVTWRSKKQNVVACSSAEAEFRGMALGVCEALWLRLLLRDLGYPPSQLIQLYCDNKATCDIAHNPVQHDRTKHVEVDKFFIKEKLDEKIVELPKIRSEDQLANILTKAVSSRVFSSGGLGSSMTRCHQDTSWLEKAVMVSERIAQLDPNHKALDIGHLKNKCSIDSSASQHKGSDKCHFAHGEWELSKPTTPSYEDPHAMGPMPGRMDGHWPR</sequence>
<dbReference type="InterPro" id="IPR002641">
    <property type="entry name" value="PNPLA_dom"/>
</dbReference>
<dbReference type="GO" id="GO:0016042">
    <property type="term" value="P:lipid catabolic process"/>
    <property type="evidence" value="ECO:0007669"/>
    <property type="project" value="UniProtKB-UniRule"/>
</dbReference>
<dbReference type="PANTHER" id="PTHR32176">
    <property type="entry name" value="XYLOSE ISOMERASE"/>
    <property type="match status" value="1"/>
</dbReference>
<reference evidence="11" key="1">
    <citation type="submission" date="2018-02" db="EMBL/GenBank/DDBJ databases">
        <authorList>
            <person name="Cohen D.B."/>
            <person name="Kent A.D."/>
        </authorList>
    </citation>
    <scope>NUCLEOTIDE SEQUENCE</scope>
</reference>
<dbReference type="SUPFAM" id="SSF56672">
    <property type="entry name" value="DNA/RNA polymerases"/>
    <property type="match status" value="1"/>
</dbReference>
<evidence type="ECO:0000256" key="3">
    <source>
        <dbReference type="ARBA" id="ARBA00022821"/>
    </source>
</evidence>
<dbReference type="GO" id="GO:0004620">
    <property type="term" value="F:phospholipase activity"/>
    <property type="evidence" value="ECO:0007669"/>
    <property type="project" value="TreeGrafter"/>
</dbReference>
<dbReference type="PROSITE" id="PS51635">
    <property type="entry name" value="PNPLA"/>
    <property type="match status" value="1"/>
</dbReference>
<dbReference type="InterPro" id="IPR057670">
    <property type="entry name" value="SH3_retrovirus"/>
</dbReference>
<dbReference type="InterPro" id="IPR016035">
    <property type="entry name" value="Acyl_Trfase/lysoPLipase"/>
</dbReference>
<feature type="active site" description="Nucleophile" evidence="6">
    <location>
        <position position="67"/>
    </location>
</feature>
<evidence type="ECO:0000256" key="4">
    <source>
        <dbReference type="ARBA" id="ARBA00022963"/>
    </source>
</evidence>
<keyword evidence="3" id="KW-0611">Plant defense</keyword>
<evidence type="ECO:0000259" key="10">
    <source>
        <dbReference type="PROSITE" id="PS51635"/>
    </source>
</evidence>
<dbReference type="Pfam" id="PF01734">
    <property type="entry name" value="Patatin"/>
    <property type="match status" value="1"/>
</dbReference>
<feature type="short sequence motif" description="DGA/G" evidence="6">
    <location>
        <begin position="215"/>
        <end position="217"/>
    </location>
</feature>
<dbReference type="SUPFAM" id="SSF53098">
    <property type="entry name" value="Ribonuclease H-like"/>
    <property type="match status" value="1"/>
</dbReference>
<evidence type="ECO:0000259" key="9">
    <source>
        <dbReference type="PROSITE" id="PS50994"/>
    </source>
</evidence>
<dbReference type="FunFam" id="3.40.1090.10:FF:000005">
    <property type="entry name" value="Patatin"/>
    <property type="match status" value="1"/>
</dbReference>
<name>A0A2N9F513_FAGSY</name>
<feature type="short sequence motif" description="GXGXXG" evidence="6">
    <location>
        <begin position="27"/>
        <end position="32"/>
    </location>
</feature>
<feature type="region of interest" description="Disordered" evidence="8">
    <location>
        <begin position="1000"/>
        <end position="1026"/>
    </location>
</feature>
<dbReference type="GO" id="GO:0015074">
    <property type="term" value="P:DNA integration"/>
    <property type="evidence" value="ECO:0007669"/>
    <property type="project" value="InterPro"/>
</dbReference>
<comment type="function">
    <text evidence="7">Lipolytic acyl hydrolase (LAH).</text>
</comment>
<dbReference type="InterPro" id="IPR001584">
    <property type="entry name" value="Integrase_cat-core"/>
</dbReference>
<dbReference type="PANTHER" id="PTHR32176:SF115">
    <property type="entry name" value="PATATIN-LIKE PROTEIN 3"/>
    <property type="match status" value="1"/>
</dbReference>
<evidence type="ECO:0000256" key="5">
    <source>
        <dbReference type="ARBA" id="ARBA00023098"/>
    </source>
</evidence>
<keyword evidence="4 6" id="KW-0442">Lipid degradation</keyword>
<dbReference type="CDD" id="cd09272">
    <property type="entry name" value="RNase_HI_RT_Ty1"/>
    <property type="match status" value="1"/>
</dbReference>
<accession>A0A2N9F513</accession>
<dbReference type="PROSITE" id="PS50994">
    <property type="entry name" value="INTEGRASE"/>
    <property type="match status" value="1"/>
</dbReference>
<evidence type="ECO:0000256" key="8">
    <source>
        <dbReference type="SAM" id="MobiDB-lite"/>
    </source>
</evidence>
<dbReference type="InterPro" id="IPR012337">
    <property type="entry name" value="RNaseH-like_sf"/>
</dbReference>
<dbReference type="GO" id="GO:0006952">
    <property type="term" value="P:defense response"/>
    <property type="evidence" value="ECO:0007669"/>
    <property type="project" value="UniProtKB-KW"/>
</dbReference>
<keyword evidence="5 6" id="KW-0443">Lipid metabolism</keyword>
<organism evidence="11">
    <name type="scientific">Fagus sylvatica</name>
    <name type="common">Beechnut</name>
    <dbReference type="NCBI Taxonomy" id="28930"/>
    <lineage>
        <taxon>Eukaryota</taxon>
        <taxon>Viridiplantae</taxon>
        <taxon>Streptophyta</taxon>
        <taxon>Embryophyta</taxon>
        <taxon>Tracheophyta</taxon>
        <taxon>Spermatophyta</taxon>
        <taxon>Magnoliopsida</taxon>
        <taxon>eudicotyledons</taxon>
        <taxon>Gunneridae</taxon>
        <taxon>Pentapetalae</taxon>
        <taxon>rosids</taxon>
        <taxon>fabids</taxon>
        <taxon>Fagales</taxon>
        <taxon>Fagaceae</taxon>
        <taxon>Fagus</taxon>
    </lineage>
</organism>
<proteinExistence type="inferred from homology"/>
<evidence type="ECO:0000313" key="11">
    <source>
        <dbReference type="EMBL" id="SPC82208.1"/>
    </source>
</evidence>
<dbReference type="EC" id="3.1.1.-" evidence="7"/>